<keyword evidence="2" id="KW-1185">Reference proteome</keyword>
<dbReference type="AlphaFoldDB" id="A0A3P7ZYN4"/>
<accession>A0A3P7ZYN4</accession>
<dbReference type="EMBL" id="UZAF01018758">
    <property type="protein sequence ID" value="VDO54705.1"/>
    <property type="molecule type" value="Genomic_DNA"/>
</dbReference>
<sequence length="39" mass="4699">MYITTQLVSCRLSPFTHWSIKNRHSMDNSLFPIYLYAYT</sequence>
<evidence type="ECO:0000313" key="2">
    <source>
        <dbReference type="Proteomes" id="UP000268014"/>
    </source>
</evidence>
<protein>
    <submittedName>
        <fullName evidence="1">Uncharacterized protein</fullName>
    </submittedName>
</protein>
<reference evidence="1 2" key="1">
    <citation type="submission" date="2018-11" db="EMBL/GenBank/DDBJ databases">
        <authorList>
            <consortium name="Pathogen Informatics"/>
        </authorList>
    </citation>
    <scope>NUCLEOTIDE SEQUENCE [LARGE SCALE GENOMIC DNA]</scope>
    <source>
        <strain evidence="1 2">MHpl1</strain>
    </source>
</reference>
<dbReference type="Proteomes" id="UP000268014">
    <property type="component" value="Unassembled WGS sequence"/>
</dbReference>
<evidence type="ECO:0000313" key="1">
    <source>
        <dbReference type="EMBL" id="VDO54705.1"/>
    </source>
</evidence>
<name>A0A3P7ZYN4_HAEPC</name>
<proteinExistence type="predicted"/>
<organism evidence="1 2">
    <name type="scientific">Haemonchus placei</name>
    <name type="common">Barber's pole worm</name>
    <dbReference type="NCBI Taxonomy" id="6290"/>
    <lineage>
        <taxon>Eukaryota</taxon>
        <taxon>Metazoa</taxon>
        <taxon>Ecdysozoa</taxon>
        <taxon>Nematoda</taxon>
        <taxon>Chromadorea</taxon>
        <taxon>Rhabditida</taxon>
        <taxon>Rhabditina</taxon>
        <taxon>Rhabditomorpha</taxon>
        <taxon>Strongyloidea</taxon>
        <taxon>Trichostrongylidae</taxon>
        <taxon>Haemonchus</taxon>
    </lineage>
</organism>
<gene>
    <name evidence="1" type="ORF">HPLM_LOCUS14921</name>
</gene>